<gene>
    <name evidence="2" type="ordered locus">Desac_2464</name>
</gene>
<dbReference type="eggNOG" id="COG1193">
    <property type="taxonomic scope" value="Bacteria"/>
</dbReference>
<protein>
    <submittedName>
        <fullName evidence="2">Smr protein/MutS2</fullName>
    </submittedName>
</protein>
<evidence type="ECO:0000313" key="3">
    <source>
        <dbReference type="Proteomes" id="UP000000483"/>
    </source>
</evidence>
<dbReference type="STRING" id="880072.Desac_2464"/>
<reference evidence="3" key="2">
    <citation type="submission" date="2011-03" db="EMBL/GenBank/DDBJ databases">
        <title>The complete genome of Desulfobacca acetoxidans DSM 11109.</title>
        <authorList>
            <consortium name="US DOE Joint Genome Institute (JGI-PGF)"/>
            <person name="Lucas S."/>
            <person name="Copeland A."/>
            <person name="Lapidus A."/>
            <person name="Bruce D."/>
            <person name="Goodwin L."/>
            <person name="Pitluck S."/>
            <person name="Peters L."/>
            <person name="Kyrpides N."/>
            <person name="Mavromatis K."/>
            <person name="Ivanova N."/>
            <person name="Ovchinnikova G."/>
            <person name="Teshima H."/>
            <person name="Detter J.C."/>
            <person name="Han C."/>
            <person name="Land M."/>
            <person name="Hauser L."/>
            <person name="Markowitz V."/>
            <person name="Cheng J.-F."/>
            <person name="Hugenholtz P."/>
            <person name="Woyke T."/>
            <person name="Wu D."/>
            <person name="Spring S."/>
            <person name="Schueler E."/>
            <person name="Brambilla E."/>
            <person name="Klenk H.-P."/>
            <person name="Eisen J.A."/>
        </authorList>
    </citation>
    <scope>NUCLEOTIDE SEQUENCE [LARGE SCALE GENOMIC DNA]</scope>
    <source>
        <strain evidence="3">ATCC 700848 / DSM 11109 / ASRB2</strain>
    </source>
</reference>
<dbReference type="PANTHER" id="PTHR35562">
    <property type="entry name" value="DNA ENDONUCLEASE SMRA-RELATED"/>
    <property type="match status" value="1"/>
</dbReference>
<accession>F2NDK9</accession>
<dbReference type="Pfam" id="PF01713">
    <property type="entry name" value="Smr"/>
    <property type="match status" value="1"/>
</dbReference>
<dbReference type="InterPro" id="IPR002625">
    <property type="entry name" value="Smr_dom"/>
</dbReference>
<dbReference type="Gene3D" id="3.30.1370.110">
    <property type="match status" value="1"/>
</dbReference>
<dbReference type="SUPFAM" id="SSF160443">
    <property type="entry name" value="SMR domain-like"/>
    <property type="match status" value="1"/>
</dbReference>
<name>F2NDK9_DESAR</name>
<proteinExistence type="predicted"/>
<dbReference type="InterPro" id="IPR036063">
    <property type="entry name" value="Smr_dom_sf"/>
</dbReference>
<dbReference type="Proteomes" id="UP000000483">
    <property type="component" value="Chromosome"/>
</dbReference>
<feature type="domain" description="Smr" evidence="1">
    <location>
        <begin position="40"/>
        <end position="115"/>
    </location>
</feature>
<organism evidence="2 3">
    <name type="scientific">Desulfobacca acetoxidans (strain ATCC 700848 / DSM 11109 / ASRB2)</name>
    <dbReference type="NCBI Taxonomy" id="880072"/>
    <lineage>
        <taxon>Bacteria</taxon>
        <taxon>Pseudomonadati</taxon>
        <taxon>Thermodesulfobacteriota</taxon>
        <taxon>Desulfobaccia</taxon>
        <taxon>Desulfobaccales</taxon>
        <taxon>Desulfobaccaceae</taxon>
        <taxon>Desulfobacca</taxon>
    </lineage>
</organism>
<dbReference type="PROSITE" id="PS50828">
    <property type="entry name" value="SMR"/>
    <property type="match status" value="1"/>
</dbReference>
<dbReference type="AlphaFoldDB" id="F2NDK9"/>
<dbReference type="SMART" id="SM00463">
    <property type="entry name" value="SMR"/>
    <property type="match status" value="1"/>
</dbReference>
<keyword evidence="3" id="KW-1185">Reference proteome</keyword>
<dbReference type="OrthoDB" id="9808166at2"/>
<dbReference type="KEGG" id="dao:Desac_2464"/>
<dbReference type="RefSeq" id="WP_013707394.1">
    <property type="nucleotide sequence ID" value="NC_015388.1"/>
</dbReference>
<dbReference type="HOGENOM" id="CLU_109169_1_0_7"/>
<evidence type="ECO:0000259" key="1">
    <source>
        <dbReference type="PROSITE" id="PS50828"/>
    </source>
</evidence>
<dbReference type="PANTHER" id="PTHR35562:SF2">
    <property type="entry name" value="DNA ENDONUCLEASE SMRA-RELATED"/>
    <property type="match status" value="1"/>
</dbReference>
<reference evidence="2 3" key="1">
    <citation type="journal article" date="2011" name="Stand. Genomic Sci.">
        <title>Complete genome sequence of the acetate-degrading sulfate reducer Desulfobacca acetoxidans type strain (ASRB2).</title>
        <authorList>
            <person name="Goker M."/>
            <person name="Teshima H."/>
            <person name="Lapidus A."/>
            <person name="Nolan M."/>
            <person name="Lucas S."/>
            <person name="Hammon N."/>
            <person name="Deshpande S."/>
            <person name="Cheng J.F."/>
            <person name="Tapia R."/>
            <person name="Han C."/>
            <person name="Goodwin L."/>
            <person name="Pitluck S."/>
            <person name="Huntemann M."/>
            <person name="Liolios K."/>
            <person name="Ivanova N."/>
            <person name="Pagani I."/>
            <person name="Mavromatis K."/>
            <person name="Ovchinikova G."/>
            <person name="Pati A."/>
            <person name="Chen A."/>
            <person name="Palaniappan K."/>
            <person name="Land M."/>
            <person name="Hauser L."/>
            <person name="Brambilla E.M."/>
            <person name="Rohde M."/>
            <person name="Spring S."/>
            <person name="Detter J.C."/>
            <person name="Woyke T."/>
            <person name="Bristow J."/>
            <person name="Eisen J.A."/>
            <person name="Markowitz V."/>
            <person name="Hugenholtz P."/>
            <person name="Kyrpides N.C."/>
            <person name="Klenk H.P."/>
        </authorList>
    </citation>
    <scope>NUCLEOTIDE SEQUENCE [LARGE SCALE GENOMIC DNA]</scope>
    <source>
        <strain evidence="3">ATCC 700848 / DSM 11109 / ASRB2</strain>
    </source>
</reference>
<evidence type="ECO:0000313" key="2">
    <source>
        <dbReference type="EMBL" id="AEB10285.1"/>
    </source>
</evidence>
<sequence>MSKRPPKNQKTSVQSEKNVCLRDDEDFFPEPVVIPIEEELDLHTFSAREVEPLLDDYLTACVRKGFREVKIIHGKGTGVLKARVRSILAKHQLVLHLADADYQTGGWGATKVILKQ</sequence>
<dbReference type="EMBL" id="CP002629">
    <property type="protein sequence ID" value="AEB10285.1"/>
    <property type="molecule type" value="Genomic_DNA"/>
</dbReference>